<evidence type="ECO:0000259" key="1">
    <source>
        <dbReference type="Pfam" id="PF13399"/>
    </source>
</evidence>
<reference evidence="3" key="1">
    <citation type="journal article" date="2019" name="Int. J. Syst. Evol. Microbiol.">
        <title>The Global Catalogue of Microorganisms (GCM) 10K type strain sequencing project: providing services to taxonomists for standard genome sequencing and annotation.</title>
        <authorList>
            <consortium name="The Broad Institute Genomics Platform"/>
            <consortium name="The Broad Institute Genome Sequencing Center for Infectious Disease"/>
            <person name="Wu L."/>
            <person name="Ma J."/>
        </authorList>
    </citation>
    <scope>NUCLEOTIDE SEQUENCE [LARGE SCALE GENOMIC DNA]</scope>
    <source>
        <strain evidence="3">CGMCC 1.13681</strain>
    </source>
</reference>
<dbReference type="EMBL" id="JBHSZO010000008">
    <property type="protein sequence ID" value="MFC7217955.1"/>
    <property type="molecule type" value="Genomic_DNA"/>
</dbReference>
<evidence type="ECO:0000313" key="3">
    <source>
        <dbReference type="Proteomes" id="UP001596413"/>
    </source>
</evidence>
<sequence length="208" mass="21463">MSMLTPPGMGGEYRIKGTKYPRMRRPRRRRALVVALTAALALLALVGVGVAQLLDTFGGEKSEAAAEASRRARCPAAAAADRPAVPLPAPRTVTVNVLNATTRSGLADRTAEQLRERGFTVGDVGNAPAAYDKKTAGTGVLLGSRASVGTTLKVLGTQLPAAEVRADARKAATVDLILGDDFTKLTPRKAADAALAALARPAPKPAGC</sequence>
<dbReference type="Pfam" id="PF13399">
    <property type="entry name" value="LytR_C"/>
    <property type="match status" value="1"/>
</dbReference>
<feature type="domain" description="LytR/CpsA/Psr regulator C-terminal" evidence="1">
    <location>
        <begin position="92"/>
        <end position="182"/>
    </location>
</feature>
<gene>
    <name evidence="2" type="ORF">ACFQLX_07200</name>
</gene>
<comment type="caution">
    <text evidence="2">The sequence shown here is derived from an EMBL/GenBank/DDBJ whole genome shotgun (WGS) entry which is preliminary data.</text>
</comment>
<dbReference type="InterPro" id="IPR027381">
    <property type="entry name" value="LytR/CpsA/Psr_C"/>
</dbReference>
<keyword evidence="3" id="KW-1185">Reference proteome</keyword>
<accession>A0ABW2GB03</accession>
<evidence type="ECO:0000313" key="2">
    <source>
        <dbReference type="EMBL" id="MFC7217955.1"/>
    </source>
</evidence>
<dbReference type="Proteomes" id="UP001596413">
    <property type="component" value="Unassembled WGS sequence"/>
</dbReference>
<proteinExistence type="predicted"/>
<dbReference type="Gene3D" id="3.30.70.2390">
    <property type="match status" value="1"/>
</dbReference>
<dbReference type="RefSeq" id="WP_386413210.1">
    <property type="nucleotide sequence ID" value="NZ_JBHSZO010000008.1"/>
</dbReference>
<organism evidence="2 3">
    <name type="scientific">Streptomyces polyrhachis</name>
    <dbReference type="NCBI Taxonomy" id="1282885"/>
    <lineage>
        <taxon>Bacteria</taxon>
        <taxon>Bacillati</taxon>
        <taxon>Actinomycetota</taxon>
        <taxon>Actinomycetes</taxon>
        <taxon>Kitasatosporales</taxon>
        <taxon>Streptomycetaceae</taxon>
        <taxon>Streptomyces</taxon>
    </lineage>
</organism>
<name>A0ABW2GB03_9ACTN</name>
<protein>
    <submittedName>
        <fullName evidence="2">LytR C-terminal domain-containing protein</fullName>
    </submittedName>
</protein>